<dbReference type="STRING" id="78245.Xaut_1273"/>
<dbReference type="KEGG" id="xau:Xaut_1273"/>
<evidence type="ECO:0000256" key="6">
    <source>
        <dbReference type="SAM" id="Phobius"/>
    </source>
</evidence>
<evidence type="ECO:0000256" key="1">
    <source>
        <dbReference type="ARBA" id="ARBA00004141"/>
    </source>
</evidence>
<dbReference type="AlphaFoldDB" id="A7IES9"/>
<accession>A7IES9</accession>
<keyword evidence="4 6" id="KW-0472">Membrane</keyword>
<keyword evidence="2 6" id="KW-0812">Transmembrane</keyword>
<evidence type="ECO:0000313" key="7">
    <source>
        <dbReference type="EMBL" id="ABS66522.1"/>
    </source>
</evidence>
<comment type="subcellular location">
    <subcellularLocation>
        <location evidence="1">Membrane</location>
        <topology evidence="1">Multi-pass membrane protein</topology>
    </subcellularLocation>
</comment>
<protein>
    <submittedName>
        <fullName evidence="7">DoxX family protein</fullName>
    </submittedName>
</protein>
<sequence length="183" mass="19084">MDPAAKTSTQAADPTPPLDPPQTFGTMPPMAERPSNAHLTAFARGLISPAPVRFLALLALCGAYIQGGLTKALDFNGALAEMAHFGLTPQAPFAVAVIVLELGASALILSGRLRWLGALGLAGFTVLAALLANRFWAMPPPERTMAANAFFEHLGLAGAFVLVAWYDLVHGASNGTGQHGRDL</sequence>
<feature type="transmembrane region" description="Helical" evidence="6">
    <location>
        <begin position="149"/>
        <end position="169"/>
    </location>
</feature>
<gene>
    <name evidence="7" type="ordered locus">Xaut_1273</name>
</gene>
<dbReference type="eggNOG" id="COG2259">
    <property type="taxonomic scope" value="Bacteria"/>
</dbReference>
<keyword evidence="8" id="KW-1185">Reference proteome</keyword>
<dbReference type="Proteomes" id="UP000002417">
    <property type="component" value="Chromosome"/>
</dbReference>
<feature type="transmembrane region" description="Helical" evidence="6">
    <location>
        <begin position="52"/>
        <end position="70"/>
    </location>
</feature>
<organism evidence="7 8">
    <name type="scientific">Xanthobacter autotrophicus (strain ATCC BAA-1158 / Py2)</name>
    <dbReference type="NCBI Taxonomy" id="78245"/>
    <lineage>
        <taxon>Bacteria</taxon>
        <taxon>Pseudomonadati</taxon>
        <taxon>Pseudomonadota</taxon>
        <taxon>Alphaproteobacteria</taxon>
        <taxon>Hyphomicrobiales</taxon>
        <taxon>Xanthobacteraceae</taxon>
        <taxon>Xanthobacter</taxon>
    </lineage>
</organism>
<dbReference type="EMBL" id="CP000781">
    <property type="protein sequence ID" value="ABS66522.1"/>
    <property type="molecule type" value="Genomic_DNA"/>
</dbReference>
<dbReference type="HOGENOM" id="CLU_058421_11_0_5"/>
<evidence type="ECO:0000256" key="2">
    <source>
        <dbReference type="ARBA" id="ARBA00022692"/>
    </source>
</evidence>
<evidence type="ECO:0000256" key="3">
    <source>
        <dbReference type="ARBA" id="ARBA00022989"/>
    </source>
</evidence>
<dbReference type="GO" id="GO:0016020">
    <property type="term" value="C:membrane"/>
    <property type="evidence" value="ECO:0007669"/>
    <property type="project" value="UniProtKB-SubCell"/>
</dbReference>
<feature type="transmembrane region" description="Helical" evidence="6">
    <location>
        <begin position="90"/>
        <end position="109"/>
    </location>
</feature>
<feature type="transmembrane region" description="Helical" evidence="6">
    <location>
        <begin position="116"/>
        <end position="137"/>
    </location>
</feature>
<dbReference type="InterPro" id="IPR032808">
    <property type="entry name" value="DoxX"/>
</dbReference>
<name>A7IES9_XANP2</name>
<evidence type="ECO:0000313" key="8">
    <source>
        <dbReference type="Proteomes" id="UP000002417"/>
    </source>
</evidence>
<feature type="region of interest" description="Disordered" evidence="5">
    <location>
        <begin position="1"/>
        <end position="30"/>
    </location>
</feature>
<dbReference type="Pfam" id="PF07681">
    <property type="entry name" value="DoxX"/>
    <property type="match status" value="1"/>
</dbReference>
<feature type="compositionally biased region" description="Polar residues" evidence="5">
    <location>
        <begin position="1"/>
        <end position="12"/>
    </location>
</feature>
<dbReference type="PhylomeDB" id="A7IES9"/>
<evidence type="ECO:0000256" key="5">
    <source>
        <dbReference type="SAM" id="MobiDB-lite"/>
    </source>
</evidence>
<reference evidence="7 8" key="1">
    <citation type="submission" date="2007-07" db="EMBL/GenBank/DDBJ databases">
        <title>Complete sequence of chromosome of Xanthobacter autotrophicus Py2.</title>
        <authorList>
            <consortium name="US DOE Joint Genome Institute"/>
            <person name="Copeland A."/>
            <person name="Lucas S."/>
            <person name="Lapidus A."/>
            <person name="Barry K."/>
            <person name="Glavina del Rio T."/>
            <person name="Hammon N."/>
            <person name="Israni S."/>
            <person name="Dalin E."/>
            <person name="Tice H."/>
            <person name="Pitluck S."/>
            <person name="Sims D."/>
            <person name="Brettin T."/>
            <person name="Bruce D."/>
            <person name="Detter J.C."/>
            <person name="Han C."/>
            <person name="Tapia R."/>
            <person name="Brainard J."/>
            <person name="Schmutz J."/>
            <person name="Larimer F."/>
            <person name="Land M."/>
            <person name="Hauser L."/>
            <person name="Kyrpides N."/>
            <person name="Kim E."/>
            <person name="Ensigns S.A."/>
            <person name="Richardson P."/>
        </authorList>
    </citation>
    <scope>NUCLEOTIDE SEQUENCE [LARGE SCALE GENOMIC DNA]</scope>
    <source>
        <strain evidence="8">ATCC BAA-1158 / Py2</strain>
    </source>
</reference>
<keyword evidence="3 6" id="KW-1133">Transmembrane helix</keyword>
<proteinExistence type="predicted"/>
<evidence type="ECO:0000256" key="4">
    <source>
        <dbReference type="ARBA" id="ARBA00023136"/>
    </source>
</evidence>